<dbReference type="Proteomes" id="UP001202961">
    <property type="component" value="Unassembled WGS sequence"/>
</dbReference>
<gene>
    <name evidence="1" type="ORF">NB063_16025</name>
</gene>
<proteinExistence type="predicted"/>
<dbReference type="EMBL" id="JAMQBK010000040">
    <property type="protein sequence ID" value="MCM2372113.1"/>
    <property type="molecule type" value="Genomic_DNA"/>
</dbReference>
<comment type="caution">
    <text evidence="1">The sequence shown here is derived from an EMBL/GenBank/DDBJ whole genome shotgun (WGS) entry which is preliminary data.</text>
</comment>
<keyword evidence="2" id="KW-1185">Reference proteome</keyword>
<evidence type="ECO:0000313" key="2">
    <source>
        <dbReference type="Proteomes" id="UP001202961"/>
    </source>
</evidence>
<reference evidence="1 2" key="1">
    <citation type="journal article" date="2022" name="Syst. Appl. Microbiol.">
        <title>Rhodopirellula aestuarii sp. nov., a novel member of the genus Rhodopirellula isolated from brackish sediments collected in the Tagus River estuary, Portugal.</title>
        <authorList>
            <person name="Vitorino I.R."/>
            <person name="Klimek D."/>
            <person name="Calusinska M."/>
            <person name="Lobo-da-Cunha A."/>
            <person name="Vasconcelos V."/>
            <person name="Lage O.M."/>
        </authorList>
    </citation>
    <scope>NUCLEOTIDE SEQUENCE [LARGE SCALE GENOMIC DNA]</scope>
    <source>
        <strain evidence="1 2">ICT_H3.1</strain>
    </source>
</reference>
<protein>
    <submittedName>
        <fullName evidence="1">Uncharacterized protein</fullName>
    </submittedName>
</protein>
<sequence length="48" mass="5560">MADDLNEEIHENAARSVEQQRLTDWIAADKHLAGKSAVRKPNRGWRFK</sequence>
<name>A0ABT0U6T0_9BACT</name>
<accession>A0ABT0U6T0</accession>
<evidence type="ECO:0000313" key="1">
    <source>
        <dbReference type="EMBL" id="MCM2372113.1"/>
    </source>
</evidence>
<dbReference type="RefSeq" id="WP_250929748.1">
    <property type="nucleotide sequence ID" value="NZ_JAMQBK010000040.1"/>
</dbReference>
<organism evidence="1 2">
    <name type="scientific">Aporhodopirellula aestuarii</name>
    <dbReference type="NCBI Taxonomy" id="2950107"/>
    <lineage>
        <taxon>Bacteria</taxon>
        <taxon>Pseudomonadati</taxon>
        <taxon>Planctomycetota</taxon>
        <taxon>Planctomycetia</taxon>
        <taxon>Pirellulales</taxon>
        <taxon>Pirellulaceae</taxon>
        <taxon>Aporhodopirellula</taxon>
    </lineage>
</organism>